<keyword evidence="5 6" id="KW-0687">Ribonucleoprotein</keyword>
<dbReference type="Gene3D" id="6.10.160.10">
    <property type="match status" value="1"/>
</dbReference>
<dbReference type="PANTHER" id="PTHR10986">
    <property type="entry name" value="39S RIBOSOMAL PROTEIN L20"/>
    <property type="match status" value="1"/>
</dbReference>
<dbReference type="STRING" id="436017.A4SBA5"/>
<dbReference type="SUPFAM" id="SSF74731">
    <property type="entry name" value="Ribosomal protein L20"/>
    <property type="match status" value="1"/>
</dbReference>
<evidence type="ECO:0000256" key="4">
    <source>
        <dbReference type="ARBA" id="ARBA00022980"/>
    </source>
</evidence>
<reference evidence="8 9" key="1">
    <citation type="journal article" date="2007" name="Proc. Natl. Acad. Sci. U.S.A.">
        <title>The tiny eukaryote Ostreococcus provides genomic insights into the paradox of plankton speciation.</title>
        <authorList>
            <person name="Palenik B."/>
            <person name="Grimwood J."/>
            <person name="Aerts A."/>
            <person name="Rouze P."/>
            <person name="Salamov A."/>
            <person name="Putnam N."/>
            <person name="Dupont C."/>
            <person name="Jorgensen R."/>
            <person name="Derelle E."/>
            <person name="Rombauts S."/>
            <person name="Zhou K."/>
            <person name="Otillar R."/>
            <person name="Merchant S.S."/>
            <person name="Podell S."/>
            <person name="Gaasterland T."/>
            <person name="Napoli C."/>
            <person name="Gendler K."/>
            <person name="Manuell A."/>
            <person name="Tai V."/>
            <person name="Vallon O."/>
            <person name="Piganeau G."/>
            <person name="Jancek S."/>
            <person name="Heijde M."/>
            <person name="Jabbari K."/>
            <person name="Bowler C."/>
            <person name="Lohr M."/>
            <person name="Robbens S."/>
            <person name="Werner G."/>
            <person name="Dubchak I."/>
            <person name="Pazour G.J."/>
            <person name="Ren Q."/>
            <person name="Paulsen I."/>
            <person name="Delwiche C."/>
            <person name="Schmutz J."/>
            <person name="Rokhsar D."/>
            <person name="Van de Peer Y."/>
            <person name="Moreau H."/>
            <person name="Grigoriev I.V."/>
        </authorList>
    </citation>
    <scope>NUCLEOTIDE SEQUENCE [LARGE SCALE GENOMIC DNA]</scope>
    <source>
        <strain evidence="8 9">CCE9901</strain>
    </source>
</reference>
<keyword evidence="2 7" id="KW-0699">rRNA-binding</keyword>
<dbReference type="AlphaFoldDB" id="A4SBA5"/>
<dbReference type="GO" id="GO:0005840">
    <property type="term" value="C:ribosome"/>
    <property type="evidence" value="ECO:0007669"/>
    <property type="project" value="UniProtKB-KW"/>
</dbReference>
<dbReference type="EMBL" id="CP000600">
    <property type="protein sequence ID" value="ABP01057.1"/>
    <property type="molecule type" value="Genomic_DNA"/>
</dbReference>
<dbReference type="RefSeq" id="XP_001422740.1">
    <property type="nucleotide sequence ID" value="XM_001422703.1"/>
</dbReference>
<dbReference type="Gene3D" id="1.10.1900.20">
    <property type="entry name" value="Ribosomal protein L20"/>
    <property type="match status" value="1"/>
</dbReference>
<evidence type="ECO:0000313" key="8">
    <source>
        <dbReference type="EMBL" id="ABP01057.1"/>
    </source>
</evidence>
<dbReference type="InterPro" id="IPR005813">
    <property type="entry name" value="Ribosomal_bL20"/>
</dbReference>
<dbReference type="InterPro" id="IPR049946">
    <property type="entry name" value="RIBOSOMAL_L20_CS"/>
</dbReference>
<dbReference type="GO" id="GO:1990904">
    <property type="term" value="C:ribonucleoprotein complex"/>
    <property type="evidence" value="ECO:0007669"/>
    <property type="project" value="UniProtKB-KW"/>
</dbReference>
<dbReference type="InterPro" id="IPR035566">
    <property type="entry name" value="Ribosomal_protein_bL20_C"/>
</dbReference>
<keyword evidence="4 6" id="KW-0689">Ribosomal protein</keyword>
<dbReference type="HAMAP" id="MF_00382">
    <property type="entry name" value="Ribosomal_bL20"/>
    <property type="match status" value="1"/>
</dbReference>
<dbReference type="Pfam" id="PF00453">
    <property type="entry name" value="Ribosomal_L20"/>
    <property type="match status" value="1"/>
</dbReference>
<dbReference type="HOGENOM" id="CLU_123265_0_1_1"/>
<name>A4SBA5_OSTLU</name>
<gene>
    <name evidence="8" type="primary">MRPL20</name>
    <name evidence="8" type="ORF">OSTLU_19091</name>
</gene>
<dbReference type="NCBIfam" id="TIGR01032">
    <property type="entry name" value="rplT_bact"/>
    <property type="match status" value="1"/>
</dbReference>
<sequence length="110" mass="13077">MAIKDKIFKAAKGFRGRAKSCVKIARNRVEKAWQYQYRDRRNKKRDWRALWITRINAATREHGVRYNEFINSLTAENVCVDRKILAELAVNEPKSFKALVDRVRYMRGMD</sequence>
<protein>
    <recommendedName>
        <fullName evidence="7">50S ribosomal protein L20</fullName>
    </recommendedName>
</protein>
<dbReference type="GO" id="GO:0006412">
    <property type="term" value="P:translation"/>
    <property type="evidence" value="ECO:0007669"/>
    <property type="project" value="InterPro"/>
</dbReference>
<evidence type="ECO:0000256" key="3">
    <source>
        <dbReference type="ARBA" id="ARBA00022884"/>
    </source>
</evidence>
<dbReference type="Proteomes" id="UP000001568">
    <property type="component" value="Chromosome 20"/>
</dbReference>
<evidence type="ECO:0000256" key="1">
    <source>
        <dbReference type="ARBA" id="ARBA00007698"/>
    </source>
</evidence>
<dbReference type="CDD" id="cd07026">
    <property type="entry name" value="Ribosomal_L20"/>
    <property type="match status" value="1"/>
</dbReference>
<dbReference type="eggNOG" id="KOG4707">
    <property type="taxonomic scope" value="Eukaryota"/>
</dbReference>
<dbReference type="GO" id="GO:0019843">
    <property type="term" value="F:rRNA binding"/>
    <property type="evidence" value="ECO:0007669"/>
    <property type="project" value="UniProtKB-KW"/>
</dbReference>
<comment type="similarity">
    <text evidence="1 6">Belongs to the bacterial ribosomal protein bL20 family.</text>
</comment>
<keyword evidence="9" id="KW-1185">Reference proteome</keyword>
<dbReference type="OMA" id="CYRIAIR"/>
<dbReference type="Gramene" id="ABP01057">
    <property type="protein sequence ID" value="ABP01057"/>
    <property type="gene ID" value="OSTLU_19091"/>
</dbReference>
<dbReference type="GeneID" id="5006643"/>
<proteinExistence type="inferred from homology"/>
<dbReference type="OrthoDB" id="10251781at2759"/>
<evidence type="ECO:0000256" key="2">
    <source>
        <dbReference type="ARBA" id="ARBA00022730"/>
    </source>
</evidence>
<comment type="function">
    <text evidence="7">Binds directly to 23S ribosomal RNA and is necessary for the in vitro assembly process of the 50S ribosomal subunit. It is not involved in the protein synthesizing functions of that subunit.</text>
</comment>
<evidence type="ECO:0000256" key="7">
    <source>
        <dbReference type="RuleBase" id="RU004311"/>
    </source>
</evidence>
<dbReference type="FunFam" id="1.10.1900.20:FF:000001">
    <property type="entry name" value="50S ribosomal protein L20"/>
    <property type="match status" value="1"/>
</dbReference>
<dbReference type="KEGG" id="olu:OSTLU_19091"/>
<dbReference type="GO" id="GO:0003735">
    <property type="term" value="F:structural constituent of ribosome"/>
    <property type="evidence" value="ECO:0007669"/>
    <property type="project" value="InterPro"/>
</dbReference>
<evidence type="ECO:0000256" key="5">
    <source>
        <dbReference type="ARBA" id="ARBA00023274"/>
    </source>
</evidence>
<accession>A4SBA5</accession>
<evidence type="ECO:0000256" key="6">
    <source>
        <dbReference type="RuleBase" id="RU000561"/>
    </source>
</evidence>
<dbReference type="PROSITE" id="PS00937">
    <property type="entry name" value="RIBOSOMAL_L20"/>
    <property type="match status" value="1"/>
</dbReference>
<organism evidence="8 9">
    <name type="scientific">Ostreococcus lucimarinus (strain CCE9901)</name>
    <dbReference type="NCBI Taxonomy" id="436017"/>
    <lineage>
        <taxon>Eukaryota</taxon>
        <taxon>Viridiplantae</taxon>
        <taxon>Chlorophyta</taxon>
        <taxon>Mamiellophyceae</taxon>
        <taxon>Mamiellales</taxon>
        <taxon>Bathycoccaceae</taxon>
        <taxon>Ostreococcus</taxon>
    </lineage>
</organism>
<keyword evidence="3 7" id="KW-0694">RNA-binding</keyword>
<evidence type="ECO:0000313" key="9">
    <source>
        <dbReference type="Proteomes" id="UP000001568"/>
    </source>
</evidence>
<dbReference type="PRINTS" id="PR00062">
    <property type="entry name" value="RIBOSOMALL20"/>
</dbReference>